<evidence type="ECO:0000313" key="2">
    <source>
        <dbReference type="EMBL" id="UYP47554.1"/>
    </source>
</evidence>
<reference evidence="2" key="1">
    <citation type="submission" date="2022-09" db="EMBL/GenBank/DDBJ databases">
        <title>Actin cytoskeleton and complex cell architecture in an #Asgard archaeon.</title>
        <authorList>
            <person name="Ponce Toledo R.I."/>
            <person name="Schleper C."/>
            <person name="Rodrigues Oliveira T."/>
            <person name="Wollweber F."/>
            <person name="Xu J."/>
            <person name="Rittmann S."/>
            <person name="Klingl A."/>
            <person name="Pilhofer M."/>
        </authorList>
    </citation>
    <scope>NUCLEOTIDE SEQUENCE</scope>
    <source>
        <strain evidence="2">B-35</strain>
    </source>
</reference>
<sequence length="451" mass="51394">MGFMEKLKESFSSVAAQMKENTKQLESVIKENSELLDSHDKLSKESAEGILELKKYGEKETPLLKDAFVGLSETLKMVEGERAKMTSELRSQFLQPMKELVAQFDQLEREIKEDESAAKKLAKIKKKLDKEKAKPAEKQKPGAIEKAEADYQNAVKIAEKEHDDVIKATAAYQEQKIRKIKECLAVIVAQHKGFHQIVLSNLTDTKMYIEMIVPEQKEEVKEAIAETLENLEESLKSCDQIYTVIAHVKKDLHSVIKENMEMLNAHLKVTKESKEGINAFKDYGLKESPALGEALSSLGGSLEIIEVNRQAFVEQMNHEFIRPLKELIDTWDKLRELIKKDVKSLKNDQKIVRKLEKLKMQDPTKLKPGLLEEKEKEAASIRDASTKLHKSMLTSYQEFTAAKSKTMKSCLGSMVERNLKFHNQALNIIDNAEILVSQIDISKEMDYELDI</sequence>
<name>A0ABY6HYC5_9ARCH</name>
<gene>
    <name evidence="2" type="ORF">NEF87_003839</name>
</gene>
<protein>
    <recommendedName>
        <fullName evidence="4">BAR domain-containing protein</fullName>
    </recommendedName>
</protein>
<evidence type="ECO:0000256" key="1">
    <source>
        <dbReference type="SAM" id="Coils"/>
    </source>
</evidence>
<organism evidence="2 3">
    <name type="scientific">Candidatus Lokiarchaeum ossiferum</name>
    <dbReference type="NCBI Taxonomy" id="2951803"/>
    <lineage>
        <taxon>Archaea</taxon>
        <taxon>Promethearchaeati</taxon>
        <taxon>Promethearchaeota</taxon>
        <taxon>Promethearchaeia</taxon>
        <taxon>Promethearchaeales</taxon>
        <taxon>Promethearchaeaceae</taxon>
        <taxon>Candidatus Lokiarchaeum</taxon>
    </lineage>
</organism>
<keyword evidence="3" id="KW-1185">Reference proteome</keyword>
<dbReference type="PANTHER" id="PTHR21223:SF2">
    <property type="entry name" value="CBY1-INTERACTING BAR DOMAIN-CONTAINING PROTEIN HOMOLOG"/>
    <property type="match status" value="1"/>
</dbReference>
<dbReference type="EMBL" id="CP104013">
    <property type="protein sequence ID" value="UYP47554.1"/>
    <property type="molecule type" value="Genomic_DNA"/>
</dbReference>
<dbReference type="InterPro" id="IPR027267">
    <property type="entry name" value="AH/BAR_dom_sf"/>
</dbReference>
<dbReference type="SUPFAM" id="SSF103657">
    <property type="entry name" value="BAR/IMD domain-like"/>
    <property type="match status" value="2"/>
</dbReference>
<keyword evidence="1" id="KW-0175">Coiled coil</keyword>
<feature type="coiled-coil region" evidence="1">
    <location>
        <begin position="97"/>
        <end position="131"/>
    </location>
</feature>
<evidence type="ECO:0008006" key="4">
    <source>
        <dbReference type="Google" id="ProtNLM"/>
    </source>
</evidence>
<accession>A0ABY6HYC5</accession>
<dbReference type="InterPro" id="IPR009602">
    <property type="entry name" value="CBAR/FAM92"/>
</dbReference>
<dbReference type="Proteomes" id="UP001208689">
    <property type="component" value="Chromosome"/>
</dbReference>
<proteinExistence type="predicted"/>
<dbReference type="PANTHER" id="PTHR21223">
    <property type="entry name" value="CBY1-INTERACTING BAR DOMAIN-CONTAINING PROTEIN HOMOLOG"/>
    <property type="match status" value="1"/>
</dbReference>
<evidence type="ECO:0000313" key="3">
    <source>
        <dbReference type="Proteomes" id="UP001208689"/>
    </source>
</evidence>
<dbReference type="Gene3D" id="1.20.1270.60">
    <property type="entry name" value="Arfaptin homology (AH) domain/BAR domain"/>
    <property type="match status" value="2"/>
</dbReference>